<organism evidence="2 3">
    <name type="scientific">Streptomyces cavernicola</name>
    <dbReference type="NCBI Taxonomy" id="3043613"/>
    <lineage>
        <taxon>Bacteria</taxon>
        <taxon>Bacillati</taxon>
        <taxon>Actinomycetota</taxon>
        <taxon>Actinomycetes</taxon>
        <taxon>Kitasatosporales</taxon>
        <taxon>Streptomycetaceae</taxon>
        <taxon>Streptomyces</taxon>
    </lineage>
</organism>
<feature type="compositionally biased region" description="Basic residues" evidence="1">
    <location>
        <begin position="206"/>
        <end position="218"/>
    </location>
</feature>
<comment type="caution">
    <text evidence="2">The sequence shown here is derived from an EMBL/GenBank/DDBJ whole genome shotgun (WGS) entry which is preliminary data.</text>
</comment>
<evidence type="ECO:0000256" key="1">
    <source>
        <dbReference type="SAM" id="MobiDB-lite"/>
    </source>
</evidence>
<dbReference type="EMBL" id="JASCIQ010000011">
    <property type="protein sequence ID" value="MDI3404594.1"/>
    <property type="molecule type" value="Genomic_DNA"/>
</dbReference>
<keyword evidence="3" id="KW-1185">Reference proteome</keyword>
<sequence length="218" mass="22307">MATRNLCAVAPAPRTPAEDVDGLPEGGAAAARAAVERLFPGRYAPVDGPHGDVCVWVGTYGETVLVVGDAVGAGEARVPEGWGVYRYGFQTVALAASFEVEVAGRRRLVALSPESVDHEEGASLPFEAAFRGAVGVVDADGLCVAAQQWMFGARADAPDPAAWAGPVAPHAFRPAGAVAGAGGSGTEAAVPARNGNQPGRAGRPGRFSRFRRRLGYGS</sequence>
<accession>A0ABT6S921</accession>
<evidence type="ECO:0000313" key="2">
    <source>
        <dbReference type="EMBL" id="MDI3404594.1"/>
    </source>
</evidence>
<evidence type="ECO:0000313" key="3">
    <source>
        <dbReference type="Proteomes" id="UP001223978"/>
    </source>
</evidence>
<dbReference type="RefSeq" id="WP_282542543.1">
    <property type="nucleotide sequence ID" value="NZ_JASCIQ010000011.1"/>
</dbReference>
<evidence type="ECO:0008006" key="4">
    <source>
        <dbReference type="Google" id="ProtNLM"/>
    </source>
</evidence>
<gene>
    <name evidence="2" type="ORF">QIS96_12290</name>
</gene>
<name>A0ABT6S921_9ACTN</name>
<dbReference type="Proteomes" id="UP001223978">
    <property type="component" value="Unassembled WGS sequence"/>
</dbReference>
<reference evidence="2 3" key="1">
    <citation type="submission" date="2023-05" db="EMBL/GenBank/DDBJ databases">
        <title>Draft genome sequence of Streptomyces sp. B-S-A6 isolated from a cave soil in Thailand.</title>
        <authorList>
            <person name="Chamroensaksri N."/>
            <person name="Muangham S."/>
        </authorList>
    </citation>
    <scope>NUCLEOTIDE SEQUENCE [LARGE SCALE GENOMIC DNA]</scope>
    <source>
        <strain evidence="2 3">B-S-A6</strain>
    </source>
</reference>
<proteinExistence type="predicted"/>
<feature type="region of interest" description="Disordered" evidence="1">
    <location>
        <begin position="178"/>
        <end position="218"/>
    </location>
</feature>
<protein>
    <recommendedName>
        <fullName evidence="4">YokE-like PH domain-containing protein</fullName>
    </recommendedName>
</protein>